<dbReference type="SMART" id="SM00448">
    <property type="entry name" value="REC"/>
    <property type="match status" value="1"/>
</dbReference>
<dbReference type="GO" id="GO:0000160">
    <property type="term" value="P:phosphorelay signal transduction system"/>
    <property type="evidence" value="ECO:0007669"/>
    <property type="project" value="InterPro"/>
</dbReference>
<dbReference type="AlphaFoldDB" id="A0A176K1Z2"/>
<protein>
    <submittedName>
        <fullName evidence="3">Chemotaxis protein CheY</fullName>
    </submittedName>
</protein>
<evidence type="ECO:0000259" key="2">
    <source>
        <dbReference type="PROSITE" id="PS50110"/>
    </source>
</evidence>
<proteinExistence type="predicted"/>
<name>A0A176K1Z2_9BACT</name>
<keyword evidence="4" id="KW-1185">Reference proteome</keyword>
<dbReference type="OrthoDB" id="9790669at2"/>
<dbReference type="STRING" id="1453497.AT15_08570"/>
<dbReference type="InterPro" id="IPR011006">
    <property type="entry name" value="CheY-like_superfamily"/>
</dbReference>
<dbReference type="PANTHER" id="PTHR43228">
    <property type="entry name" value="TWO-COMPONENT RESPONSE REGULATOR"/>
    <property type="match status" value="1"/>
</dbReference>
<dbReference type="SUPFAM" id="SSF52172">
    <property type="entry name" value="CheY-like"/>
    <property type="match status" value="1"/>
</dbReference>
<evidence type="ECO:0000256" key="1">
    <source>
        <dbReference type="PROSITE-ProRule" id="PRU00169"/>
    </source>
</evidence>
<dbReference type="PROSITE" id="PS50110">
    <property type="entry name" value="RESPONSE_REGULATORY"/>
    <property type="match status" value="1"/>
</dbReference>
<keyword evidence="1" id="KW-0597">Phosphoprotein</keyword>
<dbReference type="PANTHER" id="PTHR43228:SF1">
    <property type="entry name" value="TWO-COMPONENT RESPONSE REGULATOR ARR22"/>
    <property type="match status" value="1"/>
</dbReference>
<dbReference type="InterPro" id="IPR052048">
    <property type="entry name" value="ST_Response_Regulator"/>
</dbReference>
<feature type="domain" description="Response regulatory" evidence="2">
    <location>
        <begin position="3"/>
        <end position="120"/>
    </location>
</feature>
<dbReference type="Pfam" id="PF00072">
    <property type="entry name" value="Response_reg"/>
    <property type="match status" value="1"/>
</dbReference>
<accession>A0A176K1Z2</accession>
<evidence type="ECO:0000313" key="4">
    <source>
        <dbReference type="Proteomes" id="UP000077339"/>
    </source>
</evidence>
<dbReference type="EMBL" id="JFHK01000005">
    <property type="protein sequence ID" value="OAA31019.1"/>
    <property type="molecule type" value="Genomic_DNA"/>
</dbReference>
<dbReference type="PATRIC" id="fig|1453497.3.peg.1698"/>
<dbReference type="RefSeq" id="WP_068346785.1">
    <property type="nucleotide sequence ID" value="NZ_JFHK01000005.1"/>
</dbReference>
<gene>
    <name evidence="3" type="ORF">AT15_08570</name>
</gene>
<reference evidence="3 4" key="1">
    <citation type="submission" date="2014-02" db="EMBL/GenBank/DDBJ databases">
        <title>Kosmotoga genome sequencing.</title>
        <authorList>
            <person name="Pollo S.M."/>
            <person name="Charchuk R."/>
            <person name="Nesbo C.L."/>
        </authorList>
    </citation>
    <scope>NUCLEOTIDE SEQUENCE [LARGE SCALE GENOMIC DNA]</scope>
    <source>
        <strain evidence="3 4">S304</strain>
    </source>
</reference>
<dbReference type="Proteomes" id="UP000077339">
    <property type="component" value="Unassembled WGS sequence"/>
</dbReference>
<organism evidence="3 4">
    <name type="scientific">Kosmotoga arenicorallina S304</name>
    <dbReference type="NCBI Taxonomy" id="1453497"/>
    <lineage>
        <taxon>Bacteria</taxon>
        <taxon>Thermotogati</taxon>
        <taxon>Thermotogota</taxon>
        <taxon>Thermotogae</taxon>
        <taxon>Kosmotogales</taxon>
        <taxon>Kosmotogaceae</taxon>
        <taxon>Kosmotoga</taxon>
    </lineage>
</organism>
<dbReference type="InterPro" id="IPR001789">
    <property type="entry name" value="Sig_transdc_resp-reg_receiver"/>
</dbReference>
<sequence>MPKILLVDDSPITRKFHSYILKSAGFEVFEAGDGGEALDLLFFHGDFDCLITDLNMPGMDGVTMIKKIRESEAFEELPIIVITTLDRPEDKRKGIEAGADFYIVKPVDPEMLVESTKLALGE</sequence>
<evidence type="ECO:0000313" key="3">
    <source>
        <dbReference type="EMBL" id="OAA31019.1"/>
    </source>
</evidence>
<comment type="caution">
    <text evidence="3">The sequence shown here is derived from an EMBL/GenBank/DDBJ whole genome shotgun (WGS) entry which is preliminary data.</text>
</comment>
<feature type="modified residue" description="4-aspartylphosphate" evidence="1">
    <location>
        <position position="53"/>
    </location>
</feature>
<dbReference type="Gene3D" id="3.40.50.2300">
    <property type="match status" value="1"/>
</dbReference>